<name>A0A835YTP1_9STRA</name>
<protein>
    <recommendedName>
        <fullName evidence="4">Secreted protein</fullName>
    </recommendedName>
</protein>
<evidence type="ECO:0000313" key="3">
    <source>
        <dbReference type="Proteomes" id="UP000664859"/>
    </source>
</evidence>
<gene>
    <name evidence="2" type="ORF">JKP88DRAFT_222888</name>
</gene>
<feature type="signal peptide" evidence="1">
    <location>
        <begin position="1"/>
        <end position="17"/>
    </location>
</feature>
<comment type="caution">
    <text evidence="2">The sequence shown here is derived from an EMBL/GenBank/DDBJ whole genome shotgun (WGS) entry which is preliminary data.</text>
</comment>
<dbReference type="EMBL" id="JAFCMP010000357">
    <property type="protein sequence ID" value="KAG5180869.1"/>
    <property type="molecule type" value="Genomic_DNA"/>
</dbReference>
<sequence>MLLSLLFVTWMSGGGVADSRAVVPRGGVARPEARLTLCAAATCLLKESFAARPRPDTTAHGPIHSTSRFCSPPGHTARMRLPAAVLNGIVCFGARV</sequence>
<keyword evidence="3" id="KW-1185">Reference proteome</keyword>
<reference evidence="2" key="1">
    <citation type="submission" date="2021-02" db="EMBL/GenBank/DDBJ databases">
        <title>First Annotated Genome of the Yellow-green Alga Tribonema minus.</title>
        <authorList>
            <person name="Mahan K.M."/>
        </authorList>
    </citation>
    <scope>NUCLEOTIDE SEQUENCE</scope>
    <source>
        <strain evidence="2">UTEX B ZZ1240</strain>
    </source>
</reference>
<feature type="chain" id="PRO_5032599274" description="Secreted protein" evidence="1">
    <location>
        <begin position="18"/>
        <end position="96"/>
    </location>
</feature>
<evidence type="ECO:0008006" key="4">
    <source>
        <dbReference type="Google" id="ProtNLM"/>
    </source>
</evidence>
<evidence type="ECO:0000313" key="2">
    <source>
        <dbReference type="EMBL" id="KAG5180869.1"/>
    </source>
</evidence>
<proteinExistence type="predicted"/>
<organism evidence="2 3">
    <name type="scientific">Tribonema minus</name>
    <dbReference type="NCBI Taxonomy" id="303371"/>
    <lineage>
        <taxon>Eukaryota</taxon>
        <taxon>Sar</taxon>
        <taxon>Stramenopiles</taxon>
        <taxon>Ochrophyta</taxon>
        <taxon>PX clade</taxon>
        <taxon>Xanthophyceae</taxon>
        <taxon>Tribonematales</taxon>
        <taxon>Tribonemataceae</taxon>
        <taxon>Tribonema</taxon>
    </lineage>
</organism>
<accession>A0A835YTP1</accession>
<keyword evidence="1" id="KW-0732">Signal</keyword>
<evidence type="ECO:0000256" key="1">
    <source>
        <dbReference type="SAM" id="SignalP"/>
    </source>
</evidence>
<dbReference type="AlphaFoldDB" id="A0A835YTP1"/>
<dbReference type="Proteomes" id="UP000664859">
    <property type="component" value="Unassembled WGS sequence"/>
</dbReference>